<dbReference type="InterPro" id="IPR017853">
    <property type="entry name" value="GH"/>
</dbReference>
<proteinExistence type="inferred from homology"/>
<evidence type="ECO:0000313" key="6">
    <source>
        <dbReference type="Proteomes" id="UP001597156"/>
    </source>
</evidence>
<comment type="caution">
    <text evidence="5">The sequence shown here is derived from an EMBL/GenBank/DDBJ whole genome shotgun (WGS) entry which is preliminary data.</text>
</comment>
<dbReference type="CDD" id="cd14792">
    <property type="entry name" value="GH27"/>
    <property type="match status" value="1"/>
</dbReference>
<evidence type="ECO:0000256" key="2">
    <source>
        <dbReference type="ARBA" id="ARBA00022801"/>
    </source>
</evidence>
<keyword evidence="6" id="KW-1185">Reference proteome</keyword>
<gene>
    <name evidence="5" type="ORF">ACFQ22_09415</name>
</gene>
<dbReference type="PANTHER" id="PTHR11452:SF42">
    <property type="entry name" value="ALPHA-GALACTOSIDASE"/>
    <property type="match status" value="1"/>
</dbReference>
<evidence type="ECO:0000256" key="1">
    <source>
        <dbReference type="ARBA" id="ARBA00009743"/>
    </source>
</evidence>
<dbReference type="SUPFAM" id="SSF51445">
    <property type="entry name" value="(Trans)glycosidases"/>
    <property type="match status" value="1"/>
</dbReference>
<keyword evidence="3 4" id="KW-0326">Glycosidase</keyword>
<dbReference type="EC" id="3.2.1.22" evidence="4"/>
<protein>
    <recommendedName>
        <fullName evidence="4">Alpha-galactosidase</fullName>
        <ecNumber evidence="4">3.2.1.22</ecNumber>
    </recommendedName>
    <alternativeName>
        <fullName evidence="4">Melibiase</fullName>
    </alternativeName>
</protein>
<comment type="similarity">
    <text evidence="1 4">Belongs to the glycosyl hydrolase 27 family.</text>
</comment>
<dbReference type="PRINTS" id="PR00740">
    <property type="entry name" value="GLHYDRLASE27"/>
</dbReference>
<name>A0ABW3PQ19_9LACO</name>
<dbReference type="Pfam" id="PF16499">
    <property type="entry name" value="Melibiase_2"/>
    <property type="match status" value="2"/>
</dbReference>
<reference evidence="6" key="1">
    <citation type="journal article" date="2019" name="Int. J. Syst. Evol. Microbiol.">
        <title>The Global Catalogue of Microorganisms (GCM) 10K type strain sequencing project: providing services to taxonomists for standard genome sequencing and annotation.</title>
        <authorList>
            <consortium name="The Broad Institute Genomics Platform"/>
            <consortium name="The Broad Institute Genome Sequencing Center for Infectious Disease"/>
            <person name="Wu L."/>
            <person name="Ma J."/>
        </authorList>
    </citation>
    <scope>NUCLEOTIDE SEQUENCE [LARGE SCALE GENOMIC DNA]</scope>
    <source>
        <strain evidence="6">CCUG 71848</strain>
    </source>
</reference>
<dbReference type="PANTHER" id="PTHR11452">
    <property type="entry name" value="ALPHA-GALACTOSIDASE/ALPHA-N-ACETYLGALACTOSAMINIDASE"/>
    <property type="match status" value="1"/>
</dbReference>
<dbReference type="Gene3D" id="3.20.20.70">
    <property type="entry name" value="Aldolase class I"/>
    <property type="match status" value="1"/>
</dbReference>
<dbReference type="InterPro" id="IPR002241">
    <property type="entry name" value="Glyco_hydro_27"/>
</dbReference>
<evidence type="ECO:0000256" key="4">
    <source>
        <dbReference type="RuleBase" id="RU361168"/>
    </source>
</evidence>
<keyword evidence="2 4" id="KW-0378">Hydrolase</keyword>
<dbReference type="RefSeq" id="WP_121977862.1">
    <property type="nucleotide sequence ID" value="NZ_JBHTLH010000034.1"/>
</dbReference>
<dbReference type="EMBL" id="JBHTLH010000034">
    <property type="protein sequence ID" value="MFD1125566.1"/>
    <property type="molecule type" value="Genomic_DNA"/>
</dbReference>
<organism evidence="5 6">
    <name type="scientific">Lentilactobacillus raoultii</name>
    <dbReference type="NCBI Taxonomy" id="1987503"/>
    <lineage>
        <taxon>Bacteria</taxon>
        <taxon>Bacillati</taxon>
        <taxon>Bacillota</taxon>
        <taxon>Bacilli</taxon>
        <taxon>Lactobacillales</taxon>
        <taxon>Lactobacillaceae</taxon>
        <taxon>Lentilactobacillus</taxon>
    </lineage>
</organism>
<dbReference type="InterPro" id="IPR013785">
    <property type="entry name" value="Aldolase_TIM"/>
</dbReference>
<dbReference type="Proteomes" id="UP001597156">
    <property type="component" value="Unassembled WGS sequence"/>
</dbReference>
<accession>A0ABW3PQ19</accession>
<evidence type="ECO:0000256" key="3">
    <source>
        <dbReference type="ARBA" id="ARBA00023295"/>
    </source>
</evidence>
<evidence type="ECO:0000313" key="5">
    <source>
        <dbReference type="EMBL" id="MFD1125566.1"/>
    </source>
</evidence>
<keyword evidence="4" id="KW-1015">Disulfide bond</keyword>
<sequence>MPENFRQFAQVPPKGWNSWNGYGASVREDEVKRNADHMSRHLKKYGWKYITVDIQWYEPKADSSTYHNFYPLVMDQYSRLMPDSKRFPSAANGVGFKPLADYIHNLGLKFGIHIMRGIPRQAVHSAAPIKGTDKTARDIALNNICPWNSDMYGVNVDMPEGQLYYDSLMALYASWGVDFIKCDDIANSVIYNGTLKKEVEALRKAIDKTNREIVLSLSPGPAPIANGSFFQRNANMWRITDDFWDEWRLLYNMFDRAEEWSALSRPGNWPDCDMLPLGHIGIRSVDGPGGNRQTRFTKAEQKTMMTLWSLMQSPLIMGGELTDMDEWTSNLLTNTELLEMDNHIIEKYQLFRDKRLIVWKAISSDANYYGLFNVSNEKLKLTPEQLASMGISYTGRMIWEDHELSKLSAILIESHDVCLIKQNLEGKVTGND</sequence>
<dbReference type="GO" id="GO:0016787">
    <property type="term" value="F:hydrolase activity"/>
    <property type="evidence" value="ECO:0007669"/>
    <property type="project" value="UniProtKB-KW"/>
</dbReference>
<comment type="catalytic activity">
    <reaction evidence="4">
        <text>Hydrolysis of terminal, non-reducing alpha-D-galactose residues in alpha-D-galactosides, including galactose oligosaccharides, galactomannans and galactolipids.</text>
        <dbReference type="EC" id="3.2.1.22"/>
    </reaction>
</comment>